<dbReference type="PANTHER" id="PTHR41523:SF7">
    <property type="entry name" value="HISTIDINE KINASE"/>
    <property type="match status" value="1"/>
</dbReference>
<comment type="caution">
    <text evidence="10">The sequence shown here is derived from an EMBL/GenBank/DDBJ whole genome shotgun (WGS) entry which is preliminary data.</text>
</comment>
<dbReference type="GO" id="GO:0005524">
    <property type="term" value="F:ATP binding"/>
    <property type="evidence" value="ECO:0007669"/>
    <property type="project" value="UniProtKB-KW"/>
</dbReference>
<dbReference type="Pfam" id="PF07536">
    <property type="entry name" value="HWE_HK"/>
    <property type="match status" value="1"/>
</dbReference>
<dbReference type="InterPro" id="IPR011102">
    <property type="entry name" value="Sig_transdc_His_kinase_HWE"/>
</dbReference>
<reference evidence="10 11" key="1">
    <citation type="submission" date="2019-11" db="EMBL/GenBank/DDBJ databases">
        <title>Whole-genome sequence of a Rhodoblastus acidophilus DSM 142.</title>
        <authorList>
            <person name="Kyndt J.A."/>
            <person name="Meyer T.E."/>
        </authorList>
    </citation>
    <scope>NUCLEOTIDE SEQUENCE [LARGE SCALE GENOMIC DNA]</scope>
    <source>
        <strain evidence="10 11">DSM 142</strain>
    </source>
</reference>
<dbReference type="InterPro" id="IPR013656">
    <property type="entry name" value="PAS_4"/>
</dbReference>
<feature type="transmembrane region" description="Helical" evidence="8">
    <location>
        <begin position="6"/>
        <end position="24"/>
    </location>
</feature>
<dbReference type="RefSeq" id="WP_155446824.1">
    <property type="nucleotide sequence ID" value="NZ_WNKS01000013.1"/>
</dbReference>
<dbReference type="OrthoDB" id="9813940at2"/>
<dbReference type="SUPFAM" id="SSF55785">
    <property type="entry name" value="PYP-like sensor domain (PAS domain)"/>
    <property type="match status" value="1"/>
</dbReference>
<feature type="domain" description="Signal transduction histidine kinase HWE region" evidence="9">
    <location>
        <begin position="246"/>
        <end position="328"/>
    </location>
</feature>
<dbReference type="Gene3D" id="3.30.450.20">
    <property type="entry name" value="PAS domain"/>
    <property type="match status" value="1"/>
</dbReference>
<evidence type="ECO:0000256" key="5">
    <source>
        <dbReference type="ARBA" id="ARBA00022741"/>
    </source>
</evidence>
<gene>
    <name evidence="10" type="ORF">GJ654_14195</name>
</gene>
<keyword evidence="8" id="KW-0812">Transmembrane</keyword>
<name>A0A6N8DP02_RHOAC</name>
<dbReference type="PANTHER" id="PTHR41523">
    <property type="entry name" value="TWO-COMPONENT SYSTEM SENSOR PROTEIN"/>
    <property type="match status" value="1"/>
</dbReference>
<evidence type="ECO:0000313" key="10">
    <source>
        <dbReference type="EMBL" id="MTV32137.1"/>
    </source>
</evidence>
<keyword evidence="8" id="KW-0472">Membrane</keyword>
<keyword evidence="8" id="KW-1133">Transmembrane helix</keyword>
<dbReference type="EC" id="2.7.13.3" evidence="2"/>
<evidence type="ECO:0000256" key="7">
    <source>
        <dbReference type="ARBA" id="ARBA00022840"/>
    </source>
</evidence>
<sequence>MRFVSNIAAGIACFSGALAVLVYLRRRASLLEDARSVAWFAIAGLAAFGLSRFLDAFMIYAPGSALMESLEIVSVGVALTLSLAFWGLIPGLIALPSPGDLMAENARLEKAVAERTRDLDEANQRFVHALKTTRVSMAQQDLELRYQWVHNLPSPLDTRPILGRLPSEVLPAEALKTVLDASRRALEQKTLVQNELAVTLDGGARYFDQSIEPLWRDGEIVGLLTTAIDATEHRRRQDELTFLLSELTHRTKNLLAVIQGIARQSSRSATDVQSFVQKFNGRIRALALTHELLVETRWRGVDLRQLLTAVWKAVWPAAGQAVVLRGPPYVLSPECAQNVALAVHEMAANAASHLDGSRAAPTVFISWAPVSEDGFAGVELIWREKSPTRSAPEPDFGLTLVEDLLPRATEGPSRIVYDQTGLLWTLRIDDKQLRLPN</sequence>
<comment type="catalytic activity">
    <reaction evidence="1">
        <text>ATP + protein L-histidine = ADP + protein N-phospho-L-histidine.</text>
        <dbReference type="EC" id="2.7.13.3"/>
    </reaction>
</comment>
<keyword evidence="4" id="KW-0808">Transferase</keyword>
<evidence type="ECO:0000259" key="9">
    <source>
        <dbReference type="SMART" id="SM00911"/>
    </source>
</evidence>
<evidence type="ECO:0000256" key="2">
    <source>
        <dbReference type="ARBA" id="ARBA00012438"/>
    </source>
</evidence>
<dbReference type="AlphaFoldDB" id="A0A6N8DP02"/>
<organism evidence="10 11">
    <name type="scientific">Rhodoblastus acidophilus</name>
    <name type="common">Rhodopseudomonas acidophila</name>
    <dbReference type="NCBI Taxonomy" id="1074"/>
    <lineage>
        <taxon>Bacteria</taxon>
        <taxon>Pseudomonadati</taxon>
        <taxon>Pseudomonadota</taxon>
        <taxon>Alphaproteobacteria</taxon>
        <taxon>Hyphomicrobiales</taxon>
        <taxon>Rhodoblastaceae</taxon>
        <taxon>Rhodoblastus</taxon>
    </lineage>
</organism>
<evidence type="ECO:0000256" key="1">
    <source>
        <dbReference type="ARBA" id="ARBA00000085"/>
    </source>
</evidence>
<dbReference type="Proteomes" id="UP000439113">
    <property type="component" value="Unassembled WGS sequence"/>
</dbReference>
<keyword evidence="6" id="KW-0418">Kinase</keyword>
<evidence type="ECO:0000256" key="3">
    <source>
        <dbReference type="ARBA" id="ARBA00022553"/>
    </source>
</evidence>
<feature type="transmembrane region" description="Helical" evidence="8">
    <location>
        <begin position="36"/>
        <end position="60"/>
    </location>
</feature>
<evidence type="ECO:0000256" key="4">
    <source>
        <dbReference type="ARBA" id="ARBA00022679"/>
    </source>
</evidence>
<protein>
    <recommendedName>
        <fullName evidence="2">histidine kinase</fullName>
        <ecNumber evidence="2">2.7.13.3</ecNumber>
    </recommendedName>
</protein>
<dbReference type="EMBL" id="WNKS01000013">
    <property type="protein sequence ID" value="MTV32137.1"/>
    <property type="molecule type" value="Genomic_DNA"/>
</dbReference>
<proteinExistence type="predicted"/>
<keyword evidence="3" id="KW-0597">Phosphoprotein</keyword>
<dbReference type="InterPro" id="IPR035965">
    <property type="entry name" value="PAS-like_dom_sf"/>
</dbReference>
<dbReference type="SMART" id="SM00911">
    <property type="entry name" value="HWE_HK"/>
    <property type="match status" value="1"/>
</dbReference>
<dbReference type="Pfam" id="PF08448">
    <property type="entry name" value="PAS_4"/>
    <property type="match status" value="1"/>
</dbReference>
<keyword evidence="7" id="KW-0067">ATP-binding</keyword>
<evidence type="ECO:0000256" key="8">
    <source>
        <dbReference type="SAM" id="Phobius"/>
    </source>
</evidence>
<feature type="transmembrane region" description="Helical" evidence="8">
    <location>
        <begin position="72"/>
        <end position="95"/>
    </location>
</feature>
<evidence type="ECO:0000256" key="6">
    <source>
        <dbReference type="ARBA" id="ARBA00022777"/>
    </source>
</evidence>
<evidence type="ECO:0000313" key="11">
    <source>
        <dbReference type="Proteomes" id="UP000439113"/>
    </source>
</evidence>
<accession>A0A6N8DP02</accession>
<dbReference type="GO" id="GO:0004673">
    <property type="term" value="F:protein histidine kinase activity"/>
    <property type="evidence" value="ECO:0007669"/>
    <property type="project" value="UniProtKB-EC"/>
</dbReference>
<keyword evidence="5" id="KW-0547">Nucleotide-binding</keyword>